<dbReference type="EMBL" id="CP049989">
    <property type="protein sequence ID" value="QIM54138.1"/>
    <property type="molecule type" value="Genomic_DNA"/>
</dbReference>
<protein>
    <recommendedName>
        <fullName evidence="3">Type III secretion protein</fullName>
    </recommendedName>
</protein>
<evidence type="ECO:0000313" key="2">
    <source>
        <dbReference type="Proteomes" id="UP000503162"/>
    </source>
</evidence>
<evidence type="ECO:0000313" key="1">
    <source>
        <dbReference type="EMBL" id="QIM54138.1"/>
    </source>
</evidence>
<proteinExistence type="predicted"/>
<dbReference type="RefSeq" id="WP_166229822.1">
    <property type="nucleotide sequence ID" value="NZ_CP049989.1"/>
</dbReference>
<dbReference type="Pfam" id="PF05932">
    <property type="entry name" value="CesT"/>
    <property type="match status" value="1"/>
</dbReference>
<dbReference type="AlphaFoldDB" id="A0A6G8IMA0"/>
<reference evidence="1 2" key="1">
    <citation type="submission" date="2020-03" db="EMBL/GenBank/DDBJ databases">
        <title>Hydrogenophaga sp. nov. isolated from cyanobacterial mat.</title>
        <authorList>
            <person name="Thorat V."/>
            <person name="Kirdat K."/>
            <person name="Tiwarekar B."/>
            <person name="Costa E.D."/>
            <person name="Yadav A."/>
        </authorList>
    </citation>
    <scope>NUCLEOTIDE SEQUENCE [LARGE SCALE GENOMIC DNA]</scope>
    <source>
        <strain evidence="1 2">BA0156</strain>
    </source>
</reference>
<dbReference type="Proteomes" id="UP000503162">
    <property type="component" value="Chromosome"/>
</dbReference>
<dbReference type="GO" id="GO:0030254">
    <property type="term" value="P:protein secretion by the type III secretion system"/>
    <property type="evidence" value="ECO:0007669"/>
    <property type="project" value="InterPro"/>
</dbReference>
<evidence type="ECO:0008006" key="3">
    <source>
        <dbReference type="Google" id="ProtNLM"/>
    </source>
</evidence>
<keyword evidence="2" id="KW-1185">Reference proteome</keyword>
<gene>
    <name evidence="1" type="ORF">G9Q37_19270</name>
</gene>
<dbReference type="Gene3D" id="3.30.1460.10">
    <property type="match status" value="1"/>
</dbReference>
<dbReference type="InterPro" id="IPR010261">
    <property type="entry name" value="Tir_chaperone"/>
</dbReference>
<sequence length="155" mass="17041">MALGVFQAALRQWCEFAGLPAPQAPQACLPFTLDGFALELCYSAFDAPHLLQARIPIGRLDAGQGDAVLGRLLQLNLQSVPRHLGVLACDGNSRHVYLLQVLWLAEPEGAQRLMQELRRALAHARYVQAVLREATLAPDDRNSRERAHALLARTA</sequence>
<organism evidence="1 2">
    <name type="scientific">Hydrogenophaga crocea</name>
    <dbReference type="NCBI Taxonomy" id="2716225"/>
    <lineage>
        <taxon>Bacteria</taxon>
        <taxon>Pseudomonadati</taxon>
        <taxon>Pseudomonadota</taxon>
        <taxon>Betaproteobacteria</taxon>
        <taxon>Burkholderiales</taxon>
        <taxon>Comamonadaceae</taxon>
        <taxon>Hydrogenophaga</taxon>
    </lineage>
</organism>
<accession>A0A6G8IMA0</accession>
<dbReference type="KEGG" id="hcz:G9Q37_19270"/>
<name>A0A6G8IMA0_9BURK</name>